<dbReference type="GO" id="GO:0003677">
    <property type="term" value="F:DNA binding"/>
    <property type="evidence" value="ECO:0007669"/>
    <property type="project" value="InterPro"/>
</dbReference>
<sequence>MPSPYVRRLRLGNELRDLRKAAGLTADQLARRIGESRLKISRLETGARKPDVADVMKVLETLGIDEGTDRWRELVRVARDAAARGWWETQSFSDMGGQARWADVESGATSMRIYESHLIPGLVQTESYVRARNDIVAGEGAVFNHAVTVAGRLRRQEEFTQKPDRTMAVILEEQAIRRLVVPREVMAEQLQHLIGLVEHDQITLGIVPVEVELLDVRAPRAPFTICTYDDPHDPVVVLLDQVAASQVLIEPDEVGPYLRLFDRLTAVALSSEDTLTYLVRALKAINSGTRSRTRR</sequence>
<dbReference type="PROSITE" id="PS50943">
    <property type="entry name" value="HTH_CROC1"/>
    <property type="match status" value="1"/>
</dbReference>
<dbReference type="EMBL" id="BOPF01000014">
    <property type="protein sequence ID" value="GIJ47303.1"/>
    <property type="molecule type" value="Genomic_DNA"/>
</dbReference>
<reference evidence="2" key="1">
    <citation type="submission" date="2021-01" db="EMBL/GenBank/DDBJ databases">
        <title>Whole genome shotgun sequence of Virgisporangium aliadipatigenens NBRC 105644.</title>
        <authorList>
            <person name="Komaki H."/>
            <person name="Tamura T."/>
        </authorList>
    </citation>
    <scope>NUCLEOTIDE SEQUENCE</scope>
    <source>
        <strain evidence="2">NBRC 105644</strain>
    </source>
</reference>
<dbReference type="InterPro" id="IPR010982">
    <property type="entry name" value="Lambda_DNA-bd_dom_sf"/>
</dbReference>
<dbReference type="Pfam" id="PF19054">
    <property type="entry name" value="DUF5753"/>
    <property type="match status" value="1"/>
</dbReference>
<dbReference type="Gene3D" id="1.10.260.40">
    <property type="entry name" value="lambda repressor-like DNA-binding domains"/>
    <property type="match status" value="1"/>
</dbReference>
<evidence type="ECO:0000313" key="2">
    <source>
        <dbReference type="EMBL" id="GIJ47303.1"/>
    </source>
</evidence>
<dbReference type="Pfam" id="PF13560">
    <property type="entry name" value="HTH_31"/>
    <property type="match status" value="1"/>
</dbReference>
<dbReference type="InterPro" id="IPR001387">
    <property type="entry name" value="Cro/C1-type_HTH"/>
</dbReference>
<comment type="caution">
    <text evidence="2">The sequence shown here is derived from an EMBL/GenBank/DDBJ whole genome shotgun (WGS) entry which is preliminary data.</text>
</comment>
<organism evidence="2 3">
    <name type="scientific">Virgisporangium aliadipatigenens</name>
    <dbReference type="NCBI Taxonomy" id="741659"/>
    <lineage>
        <taxon>Bacteria</taxon>
        <taxon>Bacillati</taxon>
        <taxon>Actinomycetota</taxon>
        <taxon>Actinomycetes</taxon>
        <taxon>Micromonosporales</taxon>
        <taxon>Micromonosporaceae</taxon>
        <taxon>Virgisporangium</taxon>
    </lineage>
</organism>
<dbReference type="CDD" id="cd00093">
    <property type="entry name" value="HTH_XRE"/>
    <property type="match status" value="1"/>
</dbReference>
<dbReference type="AlphaFoldDB" id="A0A8J3YP95"/>
<proteinExistence type="predicted"/>
<dbReference type="SUPFAM" id="SSF47413">
    <property type="entry name" value="lambda repressor-like DNA-binding domains"/>
    <property type="match status" value="1"/>
</dbReference>
<dbReference type="Proteomes" id="UP000619260">
    <property type="component" value="Unassembled WGS sequence"/>
</dbReference>
<protein>
    <submittedName>
        <fullName evidence="2">Transcriptional regulator</fullName>
    </submittedName>
</protein>
<keyword evidence="3" id="KW-1185">Reference proteome</keyword>
<gene>
    <name evidence="2" type="ORF">Val02_41890</name>
</gene>
<evidence type="ECO:0000313" key="3">
    <source>
        <dbReference type="Proteomes" id="UP000619260"/>
    </source>
</evidence>
<dbReference type="InterPro" id="IPR043917">
    <property type="entry name" value="DUF5753"/>
</dbReference>
<dbReference type="SMART" id="SM00530">
    <property type="entry name" value="HTH_XRE"/>
    <property type="match status" value="1"/>
</dbReference>
<accession>A0A8J3YP95</accession>
<dbReference type="RefSeq" id="WP_203900805.1">
    <property type="nucleotide sequence ID" value="NZ_BOPF01000014.1"/>
</dbReference>
<name>A0A8J3YP95_9ACTN</name>
<evidence type="ECO:0000259" key="1">
    <source>
        <dbReference type="PROSITE" id="PS50943"/>
    </source>
</evidence>
<feature type="domain" description="HTH cro/C1-type" evidence="1">
    <location>
        <begin position="15"/>
        <end position="70"/>
    </location>
</feature>